<dbReference type="GO" id="GO:0019677">
    <property type="term" value="P:NAD+ catabolic process"/>
    <property type="evidence" value="ECO:0007669"/>
    <property type="project" value="TreeGrafter"/>
</dbReference>
<dbReference type="SMART" id="SM00248">
    <property type="entry name" value="ANK"/>
    <property type="match status" value="2"/>
</dbReference>
<dbReference type="EMBL" id="MVBO01000108">
    <property type="protein sequence ID" value="OZJ03050.1"/>
    <property type="molecule type" value="Genomic_DNA"/>
</dbReference>
<evidence type="ECO:0000256" key="2">
    <source>
        <dbReference type="ARBA" id="ARBA00001947"/>
    </source>
</evidence>
<comment type="subunit">
    <text evidence="18">Homodimer. Homodimerization is essential for its catalytic activity and protein stability. Interacts (via ANK repeats) with BLMH.</text>
</comment>
<dbReference type="GO" id="GO:0005777">
    <property type="term" value="C:peroxisome"/>
    <property type="evidence" value="ECO:0007669"/>
    <property type="project" value="UniProtKB-SubCell"/>
</dbReference>
<dbReference type="NCBIfam" id="NF001299">
    <property type="entry name" value="PRK00241.1"/>
    <property type="match status" value="1"/>
</dbReference>
<feature type="domain" description="Nudix hydrolase" evidence="20">
    <location>
        <begin position="301"/>
        <end position="415"/>
    </location>
</feature>
<dbReference type="InterPro" id="IPR036770">
    <property type="entry name" value="Ankyrin_rpt-contain_sf"/>
</dbReference>
<evidence type="ECO:0000256" key="15">
    <source>
        <dbReference type="ARBA" id="ARBA00030313"/>
    </source>
</evidence>
<dbReference type="Gene3D" id="3.90.79.20">
    <property type="match status" value="1"/>
</dbReference>
<name>A0A261XXG3_9FUNG</name>
<feature type="repeat" description="ANK" evidence="19">
    <location>
        <begin position="30"/>
        <end position="62"/>
    </location>
</feature>
<dbReference type="InterPro" id="IPR020084">
    <property type="entry name" value="NUDIX_hydrolase_CS"/>
</dbReference>
<proteinExistence type="inferred from homology"/>
<protein>
    <recommendedName>
        <fullName evidence="14">NAD-capped RNA hydrolase NUDT12</fullName>
        <ecNumber evidence="6">3.6.1.22</ecNumber>
    </recommendedName>
    <alternativeName>
        <fullName evidence="15">NADH pyrophosphatase NUDT12</fullName>
    </alternativeName>
    <alternativeName>
        <fullName evidence="16">Nucleoside diphosphate-linked moiety X motif 12</fullName>
    </alternativeName>
</protein>
<keyword evidence="7" id="KW-0479">Metal-binding</keyword>
<comment type="caution">
    <text evidence="21">The sequence shown here is derived from an EMBL/GenBank/DDBJ whole genome shotgun (WGS) entry which is preliminary data.</text>
</comment>
<dbReference type="Gene3D" id="1.25.40.20">
    <property type="entry name" value="Ankyrin repeat-containing domain"/>
    <property type="match status" value="1"/>
</dbReference>
<dbReference type="InterPro" id="IPR000086">
    <property type="entry name" value="NUDIX_hydrolase_dom"/>
</dbReference>
<dbReference type="InterPro" id="IPR015375">
    <property type="entry name" value="NADH_PPase-like_N"/>
</dbReference>
<dbReference type="Proteomes" id="UP000242875">
    <property type="component" value="Unassembled WGS sequence"/>
</dbReference>
<sequence>MNHKSALEAAAGGDVAALKTHTDLVAQNERGWTPLHFAARYGQKDAVKYLLEQKVPTNTLNSEGKTAGQVAAFWGHEDVARVLGGGDVERSGSANEQKQLFPVHNNHFAGSPLNSDQIRLGAKRSNNPLIVKDTKPPQVAWLSYNDIADVIENPYTKGDVLPHYNLHEEEPFVIFLGMNEGNEQASEAVPYFAVDVTPRGNLQAPYEQWLKSLFERSFEFGEMRPLAMAMDPPDAAILAQARAMIDWNMRNQYCPACGRRTVSADAGYKRTCPPQDVQDLQSNDPRPPCISSQGVHNFSYPRTDPVIIVAVLHPTEDKILLGRQKSWPKGMYSCLAGFIEAGESLEEAVRREVREESGVVVDGVKYHSSQPWPFPNSLMMGCLAEASTTDIKLEDKELEGKSLIHPHMSHNMRSL</sequence>
<keyword evidence="19" id="KW-0040">ANK repeat</keyword>
<evidence type="ECO:0000256" key="16">
    <source>
        <dbReference type="ARBA" id="ARBA00031178"/>
    </source>
</evidence>
<dbReference type="PROSITE" id="PS51462">
    <property type="entry name" value="NUDIX"/>
    <property type="match status" value="1"/>
</dbReference>
<comment type="cofactor">
    <cofactor evidence="1">
        <name>Mg(2+)</name>
        <dbReference type="ChEBI" id="CHEBI:18420"/>
    </cofactor>
</comment>
<dbReference type="GO" id="GO:0035529">
    <property type="term" value="F:NADH pyrophosphatase activity"/>
    <property type="evidence" value="ECO:0007669"/>
    <property type="project" value="TreeGrafter"/>
</dbReference>
<evidence type="ECO:0000256" key="4">
    <source>
        <dbReference type="ARBA" id="ARBA00004463"/>
    </source>
</evidence>
<comment type="subcellular location">
    <subcellularLocation>
        <location evidence="4">Cytoplasmic granule</location>
    </subcellularLocation>
    <subcellularLocation>
        <location evidence="3">Peroxisome</location>
    </subcellularLocation>
</comment>
<dbReference type="PROSITE" id="PS50297">
    <property type="entry name" value="ANK_REP_REGION"/>
    <property type="match status" value="1"/>
</dbReference>
<dbReference type="EC" id="3.6.1.22" evidence="6"/>
<dbReference type="InterPro" id="IPR050241">
    <property type="entry name" value="NAD-cap_RNA_hydrolase_NudC"/>
</dbReference>
<dbReference type="InterPro" id="IPR002110">
    <property type="entry name" value="Ankyrin_rpt"/>
</dbReference>
<evidence type="ECO:0000256" key="5">
    <source>
        <dbReference type="ARBA" id="ARBA00009595"/>
    </source>
</evidence>
<comment type="similarity">
    <text evidence="5">Belongs to the Nudix hydrolase family. NudC subfamily.</text>
</comment>
<dbReference type="AlphaFoldDB" id="A0A261XXG3"/>
<comment type="catalytic activity">
    <reaction evidence="13">
        <text>a 5'-end NAD(+)-phospho-ribonucleoside in mRNA + H2O = a 5'-end phospho-adenosine-phospho-ribonucleoside in mRNA + beta-nicotinamide D-ribonucleotide + 2 H(+)</text>
        <dbReference type="Rhea" id="RHEA:60876"/>
        <dbReference type="Rhea" id="RHEA-COMP:15698"/>
        <dbReference type="Rhea" id="RHEA-COMP:15719"/>
        <dbReference type="ChEBI" id="CHEBI:14649"/>
        <dbReference type="ChEBI" id="CHEBI:15377"/>
        <dbReference type="ChEBI" id="CHEBI:15378"/>
        <dbReference type="ChEBI" id="CHEBI:144029"/>
        <dbReference type="ChEBI" id="CHEBI:144051"/>
    </reaction>
    <physiologicalReaction direction="left-to-right" evidence="13">
        <dbReference type="Rhea" id="RHEA:60877"/>
    </physiologicalReaction>
</comment>
<dbReference type="GO" id="GO:0006742">
    <property type="term" value="P:NADP+ catabolic process"/>
    <property type="evidence" value="ECO:0007669"/>
    <property type="project" value="TreeGrafter"/>
</dbReference>
<dbReference type="Pfam" id="PF12796">
    <property type="entry name" value="Ank_2"/>
    <property type="match status" value="1"/>
</dbReference>
<dbReference type="InterPro" id="IPR015376">
    <property type="entry name" value="Znr_NADH_PPase"/>
</dbReference>
<accession>A0A261XXG3</accession>
<dbReference type="PROSITE" id="PS00893">
    <property type="entry name" value="NUDIX_BOX"/>
    <property type="match status" value="1"/>
</dbReference>
<reference evidence="21 22" key="1">
    <citation type="journal article" date="2017" name="Mycologia">
        <title>Bifiguratus adelaidae, gen. et sp. nov., a new member of Mucoromycotina in endophytic and soil-dwelling habitats.</title>
        <authorList>
            <person name="Torres-Cruz T.J."/>
            <person name="Billingsley Tobias T.L."/>
            <person name="Almatruk M."/>
            <person name="Hesse C."/>
            <person name="Kuske C.R."/>
            <person name="Desiro A."/>
            <person name="Benucci G.M."/>
            <person name="Bonito G."/>
            <person name="Stajich J.E."/>
            <person name="Dunlap C."/>
            <person name="Arnold A.E."/>
            <person name="Porras-Alfaro A."/>
        </authorList>
    </citation>
    <scope>NUCLEOTIDE SEQUENCE [LARGE SCALE GENOMIC DNA]</scope>
    <source>
        <strain evidence="21 22">AZ0501</strain>
    </source>
</reference>
<evidence type="ECO:0000256" key="19">
    <source>
        <dbReference type="PROSITE-ProRule" id="PRU00023"/>
    </source>
</evidence>
<gene>
    <name evidence="21" type="ORF">BZG36_03707</name>
</gene>
<comment type="function">
    <text evidence="17">mRNA decapping enzyme that specifically removes the nicotinamide adenine dinucleotide (NAD) cap from a subset of mRNAs by hydrolyzing the diphosphate linkage to produce nicotinamide mononucleotide (NMN) and 5' monophosphate mRNA. The NAD-cap is present at the 5'-end of some RNAs; in contrast to the canonical N7 methylguanosine (m7G) cap, the NAD cap promotes mRNA decay. Preferentially acts on NAD-capped transcripts in response to nutrient stress. Also acts on free nicotinamide adenine dinucleotide molecules: hydrolyzes NAD(H) into NMN(H) and AMP, and NADPH into NMNH and 2',5'-ADP. May act to regulate the concentration of peroxisomal nicotinamide nucleotide cofactors required for oxidative metabolism in this organelle. Regulates the levels of circadian clock components PER1, PER2, PER3 and CRY2 in the liver.</text>
</comment>
<evidence type="ECO:0000256" key="11">
    <source>
        <dbReference type="ARBA" id="ARBA00023027"/>
    </source>
</evidence>
<evidence type="ECO:0000256" key="17">
    <source>
        <dbReference type="ARBA" id="ARBA00045837"/>
    </source>
</evidence>
<evidence type="ECO:0000256" key="6">
    <source>
        <dbReference type="ARBA" id="ARBA00012381"/>
    </source>
</evidence>
<evidence type="ECO:0000256" key="8">
    <source>
        <dbReference type="ARBA" id="ARBA00022801"/>
    </source>
</evidence>
<dbReference type="SUPFAM" id="SSF55811">
    <property type="entry name" value="Nudix"/>
    <property type="match status" value="1"/>
</dbReference>
<dbReference type="InterPro" id="IPR049734">
    <property type="entry name" value="NudC-like_C"/>
</dbReference>
<evidence type="ECO:0000256" key="7">
    <source>
        <dbReference type="ARBA" id="ARBA00022723"/>
    </source>
</evidence>
<keyword evidence="8" id="KW-0378">Hydrolase</keyword>
<dbReference type="CDD" id="cd03429">
    <property type="entry name" value="NUDIX_NADH_pyrophosphatase_Nudt13"/>
    <property type="match status" value="1"/>
</dbReference>
<keyword evidence="9" id="KW-0460">Magnesium</keyword>
<evidence type="ECO:0000256" key="9">
    <source>
        <dbReference type="ARBA" id="ARBA00022842"/>
    </source>
</evidence>
<dbReference type="SUPFAM" id="SSF48403">
    <property type="entry name" value="Ankyrin repeat"/>
    <property type="match status" value="1"/>
</dbReference>
<dbReference type="Pfam" id="PF00293">
    <property type="entry name" value="NUDIX"/>
    <property type="match status" value="1"/>
</dbReference>
<evidence type="ECO:0000256" key="14">
    <source>
        <dbReference type="ARBA" id="ARBA00023869"/>
    </source>
</evidence>
<dbReference type="Pfam" id="PF09297">
    <property type="entry name" value="Zn_ribbon_NUD"/>
    <property type="match status" value="1"/>
</dbReference>
<keyword evidence="22" id="KW-1185">Reference proteome</keyword>
<dbReference type="PROSITE" id="PS50088">
    <property type="entry name" value="ANK_REPEAT"/>
    <property type="match status" value="1"/>
</dbReference>
<dbReference type="GO" id="GO:0005829">
    <property type="term" value="C:cytosol"/>
    <property type="evidence" value="ECO:0007669"/>
    <property type="project" value="TreeGrafter"/>
</dbReference>
<dbReference type="Pfam" id="PF09296">
    <property type="entry name" value="NUDIX-like"/>
    <property type="match status" value="1"/>
</dbReference>
<dbReference type="Gene3D" id="3.90.79.10">
    <property type="entry name" value="Nucleoside Triphosphate Pyrophosphohydrolase"/>
    <property type="match status" value="1"/>
</dbReference>
<evidence type="ECO:0000256" key="10">
    <source>
        <dbReference type="ARBA" id="ARBA00022857"/>
    </source>
</evidence>
<dbReference type="InterPro" id="IPR015797">
    <property type="entry name" value="NUDIX_hydrolase-like_dom_sf"/>
</dbReference>
<evidence type="ECO:0000256" key="12">
    <source>
        <dbReference type="ARBA" id="ARBA00023140"/>
    </source>
</evidence>
<dbReference type="OrthoDB" id="10249612at2759"/>
<evidence type="ECO:0000256" key="18">
    <source>
        <dbReference type="ARBA" id="ARBA00046702"/>
    </source>
</evidence>
<keyword evidence="11" id="KW-0520">NAD</keyword>
<keyword evidence="12" id="KW-0576">Peroxisome</keyword>
<evidence type="ECO:0000313" key="22">
    <source>
        <dbReference type="Proteomes" id="UP000242875"/>
    </source>
</evidence>
<keyword evidence="10" id="KW-0521">NADP</keyword>
<evidence type="ECO:0000256" key="3">
    <source>
        <dbReference type="ARBA" id="ARBA00004275"/>
    </source>
</evidence>
<dbReference type="PANTHER" id="PTHR42904">
    <property type="entry name" value="NUDIX HYDROLASE, NUDC SUBFAMILY"/>
    <property type="match status" value="1"/>
</dbReference>
<evidence type="ECO:0000313" key="21">
    <source>
        <dbReference type="EMBL" id="OZJ03050.1"/>
    </source>
</evidence>
<evidence type="ECO:0000256" key="1">
    <source>
        <dbReference type="ARBA" id="ARBA00001946"/>
    </source>
</evidence>
<dbReference type="GO" id="GO:0046872">
    <property type="term" value="F:metal ion binding"/>
    <property type="evidence" value="ECO:0007669"/>
    <property type="project" value="UniProtKB-KW"/>
</dbReference>
<dbReference type="PANTHER" id="PTHR42904:SF6">
    <property type="entry name" value="NAD-CAPPED RNA HYDROLASE NUDT12"/>
    <property type="match status" value="1"/>
</dbReference>
<evidence type="ECO:0000256" key="13">
    <source>
        <dbReference type="ARBA" id="ARBA00023679"/>
    </source>
</evidence>
<comment type="cofactor">
    <cofactor evidence="2">
        <name>Zn(2+)</name>
        <dbReference type="ChEBI" id="CHEBI:29105"/>
    </cofactor>
</comment>
<organism evidence="21 22">
    <name type="scientific">Bifiguratus adelaidae</name>
    <dbReference type="NCBI Taxonomy" id="1938954"/>
    <lineage>
        <taxon>Eukaryota</taxon>
        <taxon>Fungi</taxon>
        <taxon>Fungi incertae sedis</taxon>
        <taxon>Mucoromycota</taxon>
        <taxon>Mucoromycotina</taxon>
        <taxon>Endogonomycetes</taxon>
        <taxon>Endogonales</taxon>
        <taxon>Endogonales incertae sedis</taxon>
        <taxon>Bifiguratus</taxon>
    </lineage>
</organism>
<evidence type="ECO:0000259" key="20">
    <source>
        <dbReference type="PROSITE" id="PS51462"/>
    </source>
</evidence>